<evidence type="ECO:0000256" key="1">
    <source>
        <dbReference type="SAM" id="MobiDB-lite"/>
    </source>
</evidence>
<organism evidence="4 5">
    <name type="scientific">Amycolatopsis samaneae</name>
    <dbReference type="NCBI Taxonomy" id="664691"/>
    <lineage>
        <taxon>Bacteria</taxon>
        <taxon>Bacillati</taxon>
        <taxon>Actinomycetota</taxon>
        <taxon>Actinomycetes</taxon>
        <taxon>Pseudonocardiales</taxon>
        <taxon>Pseudonocardiaceae</taxon>
        <taxon>Amycolatopsis</taxon>
    </lineage>
</organism>
<dbReference type="EMBL" id="JBHUKU010000001">
    <property type="protein sequence ID" value="MFD2457113.1"/>
    <property type="molecule type" value="Genomic_DNA"/>
</dbReference>
<keyword evidence="5" id="KW-1185">Reference proteome</keyword>
<feature type="signal peptide" evidence="2">
    <location>
        <begin position="1"/>
        <end position="23"/>
    </location>
</feature>
<dbReference type="Pfam" id="PF14016">
    <property type="entry name" value="DUF4232"/>
    <property type="match status" value="1"/>
</dbReference>
<proteinExistence type="predicted"/>
<dbReference type="RefSeq" id="WP_345402174.1">
    <property type="nucleotide sequence ID" value="NZ_BAABHG010000013.1"/>
</dbReference>
<protein>
    <submittedName>
        <fullName evidence="4">DUF4232 domain-containing protein</fullName>
    </submittedName>
</protein>
<dbReference type="InterPro" id="IPR025326">
    <property type="entry name" value="DUF4232"/>
</dbReference>
<evidence type="ECO:0000259" key="3">
    <source>
        <dbReference type="Pfam" id="PF14016"/>
    </source>
</evidence>
<feature type="domain" description="DUF4232" evidence="3">
    <location>
        <begin position="40"/>
        <end position="165"/>
    </location>
</feature>
<gene>
    <name evidence="4" type="ORF">ACFSYJ_00815</name>
</gene>
<evidence type="ECO:0000313" key="5">
    <source>
        <dbReference type="Proteomes" id="UP001597419"/>
    </source>
</evidence>
<evidence type="ECO:0000313" key="4">
    <source>
        <dbReference type="EMBL" id="MFD2457113.1"/>
    </source>
</evidence>
<sequence>MTRSSTRRGIAVLAIAGATTAGVALLGTAARATPHDLDGCAASQLDAALIAGSPGAGQRYAAVQFTARPGQTCDLEGVLPVTARGASGLTVEADPAGSARVTLTPGGSAHLVLHWTSIEAPAEQVTPCGITVAVPGSSGESVDLPWRQGPVDSSAPAHRLTVGAVRPGPAPRA</sequence>
<evidence type="ECO:0000256" key="2">
    <source>
        <dbReference type="SAM" id="SignalP"/>
    </source>
</evidence>
<comment type="caution">
    <text evidence="4">The sequence shown here is derived from an EMBL/GenBank/DDBJ whole genome shotgun (WGS) entry which is preliminary data.</text>
</comment>
<accession>A0ABW5G7T4</accession>
<name>A0ABW5G7T4_9PSEU</name>
<dbReference type="Proteomes" id="UP001597419">
    <property type="component" value="Unassembled WGS sequence"/>
</dbReference>
<keyword evidence="2" id="KW-0732">Signal</keyword>
<feature type="chain" id="PRO_5046637059" evidence="2">
    <location>
        <begin position="24"/>
        <end position="173"/>
    </location>
</feature>
<feature type="region of interest" description="Disordered" evidence="1">
    <location>
        <begin position="139"/>
        <end position="173"/>
    </location>
</feature>
<reference evidence="5" key="1">
    <citation type="journal article" date="2019" name="Int. J. Syst. Evol. Microbiol.">
        <title>The Global Catalogue of Microorganisms (GCM) 10K type strain sequencing project: providing services to taxonomists for standard genome sequencing and annotation.</title>
        <authorList>
            <consortium name="The Broad Institute Genomics Platform"/>
            <consortium name="The Broad Institute Genome Sequencing Center for Infectious Disease"/>
            <person name="Wu L."/>
            <person name="Ma J."/>
        </authorList>
    </citation>
    <scope>NUCLEOTIDE SEQUENCE [LARGE SCALE GENOMIC DNA]</scope>
    <source>
        <strain evidence="5">CGMCC 4.7643</strain>
    </source>
</reference>